<organism evidence="1 2">
    <name type="scientific">Clostridium perfringens</name>
    <dbReference type="NCBI Taxonomy" id="1502"/>
    <lineage>
        <taxon>Bacteria</taxon>
        <taxon>Bacillati</taxon>
        <taxon>Bacillota</taxon>
        <taxon>Clostridia</taxon>
        <taxon>Eubacteriales</taxon>
        <taxon>Clostridiaceae</taxon>
        <taxon>Clostridium</taxon>
    </lineage>
</organism>
<dbReference type="AlphaFoldDB" id="A0A133MS51"/>
<accession>A0A133MS51</accession>
<proteinExistence type="predicted"/>
<evidence type="ECO:0000313" key="1">
    <source>
        <dbReference type="EMBL" id="KXA06889.1"/>
    </source>
</evidence>
<name>A0A133MS51_CLOPF</name>
<gene>
    <name evidence="1" type="ORF">HMPREF3222_02821</name>
</gene>
<comment type="caution">
    <text evidence="1">The sequence shown here is derived from an EMBL/GenBank/DDBJ whole genome shotgun (WGS) entry which is preliminary data.</text>
</comment>
<sequence length="752" mass="89717">MEGEFMNKLREKGVSLLEPKNKGVLTVNFKHPILKDYKGNGRIITKSLGADVGKDYEAANKFIDEIKSIINNSDCYENYYGFLKSLEKYSEKSMKIVFDNTHFMEEYYYDFKKSILENFIEISHNNINKKLEEELKEFFKQLELEKFELIHKGDKSFEIFMREEIRSRFNFEFKKKIQLLGGDYEYRKKLISNLIGSSGECNKTYKNTNEAREDKLVNKFFNNMGAPNFEVLFKQDSNKFKFIGTPYSQCIINKKIELKRILEEFLLRINSLDNNFQYKIEFRERKSGKSYVFNNNEFLVKENLIHNKDLDKYSLDNIKDLAYIYFHIGYKEEYKEKSQEELKSKFFYILESLFNEKDNSNSSNLIFSDIRLEGNFRGEEILHNKEKDFILADYSGNINEFRNQLLNYETRKNLASSDEIIWLFNTEEEAFERNLEVLKYLIINGYLNKTNIYIYEKSIYKDYFSSEFDNSESNFMNVLNEKEAYNMPNIFNSFLKDNFQNLLEELGEEEASIIIRGREEYYLNLIMERVIFTYDEEEKIVSSKDLIEKIIDQSEEVLINRIKEKSSLINEYKPSYKYGRLAILSLGINRKVKRQFIRRVRGSYDKNLKEFSLRMAYNFGGREYKSLCPERLLETSIKNSIKTFLLSPYKIRKDINILEFEKSIEYIMESISEEIIEEVEILIREDNLLKWKEAAELLKDDIIEGRNLIEEIIEETFLVSNDIFREDRVLKIIKEILKNNSIFKAIKGEFTI</sequence>
<evidence type="ECO:0000313" key="2">
    <source>
        <dbReference type="Proteomes" id="UP000070646"/>
    </source>
</evidence>
<protein>
    <submittedName>
        <fullName evidence="1">Uncharacterized protein</fullName>
    </submittedName>
</protein>
<dbReference type="PATRIC" id="fig|1502.174.peg.2844"/>
<dbReference type="EMBL" id="LRPU01000179">
    <property type="protein sequence ID" value="KXA06889.1"/>
    <property type="molecule type" value="Genomic_DNA"/>
</dbReference>
<reference evidence="1 2" key="1">
    <citation type="submission" date="2016-01" db="EMBL/GenBank/DDBJ databases">
        <authorList>
            <person name="Oliw E.H."/>
        </authorList>
    </citation>
    <scope>NUCLEOTIDE SEQUENCE [LARGE SCALE GENOMIC DNA]</scope>
    <source>
        <strain evidence="1 2">MJR7757A</strain>
    </source>
</reference>
<dbReference type="Proteomes" id="UP000070646">
    <property type="component" value="Unassembled WGS sequence"/>
</dbReference>